<gene>
    <name evidence="4" type="ORF">GCM10023091_16990</name>
</gene>
<comment type="similarity">
    <text evidence="1">Belongs to the SCO1/2 family.</text>
</comment>
<name>A0ABP8LV54_9BACT</name>
<evidence type="ECO:0000313" key="4">
    <source>
        <dbReference type="EMBL" id="GAA4437573.1"/>
    </source>
</evidence>
<dbReference type="RefSeq" id="WP_345027997.1">
    <property type="nucleotide sequence ID" value="NZ_BAABEY010000018.1"/>
</dbReference>
<comment type="caution">
    <text evidence="4">The sequence shown here is derived from an EMBL/GenBank/DDBJ whole genome shotgun (WGS) entry which is preliminary data.</text>
</comment>
<proteinExistence type="inferred from homology"/>
<dbReference type="EMBL" id="BAABEY010000018">
    <property type="protein sequence ID" value="GAA4437573.1"/>
    <property type="molecule type" value="Genomic_DNA"/>
</dbReference>
<evidence type="ECO:0000256" key="1">
    <source>
        <dbReference type="ARBA" id="ARBA00010996"/>
    </source>
</evidence>
<dbReference type="InterPro" id="IPR036249">
    <property type="entry name" value="Thioredoxin-like_sf"/>
</dbReference>
<dbReference type="InterPro" id="IPR003782">
    <property type="entry name" value="SCO1/SenC"/>
</dbReference>
<keyword evidence="5" id="KW-1185">Reference proteome</keyword>
<dbReference type="PANTHER" id="PTHR12151:SF25">
    <property type="entry name" value="LINALOOL DEHYDRATASE_ISOMERASE DOMAIN-CONTAINING PROTEIN"/>
    <property type="match status" value="1"/>
</dbReference>
<dbReference type="Proteomes" id="UP001501508">
    <property type="component" value="Unassembled WGS sequence"/>
</dbReference>
<dbReference type="PANTHER" id="PTHR12151">
    <property type="entry name" value="ELECTRON TRANSPORT PROTIN SCO1/SENC FAMILY MEMBER"/>
    <property type="match status" value="1"/>
</dbReference>
<evidence type="ECO:0000259" key="3">
    <source>
        <dbReference type="PROSITE" id="PS51352"/>
    </source>
</evidence>
<dbReference type="PROSITE" id="PS51257">
    <property type="entry name" value="PROKAR_LIPOPROTEIN"/>
    <property type="match status" value="1"/>
</dbReference>
<accession>A0ABP8LV54</accession>
<keyword evidence="2" id="KW-0186">Copper</keyword>
<feature type="domain" description="Thioredoxin" evidence="3">
    <location>
        <begin position="50"/>
        <end position="213"/>
    </location>
</feature>
<sequence length="218" mass="23949">MITALKKFVVPIGIGAVLLAGCTGSGDKKLPILGERDWVEKVIDGKTVTDTIYHQIPGFSFVSQHGDSITEKQVEGKIFVADFFFTSCPTICPVMKKNMLKVFKAIQDKPDVAILSHTIDPVHDTPQVLLKYATDLGVSGDQWLFLTGQKADIYGIAQRYFVAANEEGSAPGGFIHSGAFTLVDKDKHVRGVYDGTDDKKVAQLISDIEVLRKEYEKK</sequence>
<organism evidence="4 5">
    <name type="scientific">Ravibacter arvi</name>
    <dbReference type="NCBI Taxonomy" id="2051041"/>
    <lineage>
        <taxon>Bacteria</taxon>
        <taxon>Pseudomonadati</taxon>
        <taxon>Bacteroidota</taxon>
        <taxon>Cytophagia</taxon>
        <taxon>Cytophagales</taxon>
        <taxon>Spirosomataceae</taxon>
        <taxon>Ravibacter</taxon>
    </lineage>
</organism>
<protein>
    <submittedName>
        <fullName evidence="4">SCO family protein</fullName>
    </submittedName>
</protein>
<dbReference type="Gene3D" id="3.40.30.10">
    <property type="entry name" value="Glutaredoxin"/>
    <property type="match status" value="1"/>
</dbReference>
<dbReference type="InterPro" id="IPR013766">
    <property type="entry name" value="Thioredoxin_domain"/>
</dbReference>
<dbReference type="SUPFAM" id="SSF52833">
    <property type="entry name" value="Thioredoxin-like"/>
    <property type="match status" value="1"/>
</dbReference>
<evidence type="ECO:0000256" key="2">
    <source>
        <dbReference type="ARBA" id="ARBA00023008"/>
    </source>
</evidence>
<dbReference type="CDD" id="cd02968">
    <property type="entry name" value="SCO"/>
    <property type="match status" value="1"/>
</dbReference>
<reference evidence="5" key="1">
    <citation type="journal article" date="2019" name="Int. J. Syst. Evol. Microbiol.">
        <title>The Global Catalogue of Microorganisms (GCM) 10K type strain sequencing project: providing services to taxonomists for standard genome sequencing and annotation.</title>
        <authorList>
            <consortium name="The Broad Institute Genomics Platform"/>
            <consortium name="The Broad Institute Genome Sequencing Center for Infectious Disease"/>
            <person name="Wu L."/>
            <person name="Ma J."/>
        </authorList>
    </citation>
    <scope>NUCLEOTIDE SEQUENCE [LARGE SCALE GENOMIC DNA]</scope>
    <source>
        <strain evidence="5">JCM 31920</strain>
    </source>
</reference>
<dbReference type="PROSITE" id="PS51352">
    <property type="entry name" value="THIOREDOXIN_2"/>
    <property type="match status" value="1"/>
</dbReference>
<dbReference type="Pfam" id="PF02630">
    <property type="entry name" value="SCO1-SenC"/>
    <property type="match status" value="1"/>
</dbReference>
<evidence type="ECO:0000313" key="5">
    <source>
        <dbReference type="Proteomes" id="UP001501508"/>
    </source>
</evidence>